<dbReference type="Pfam" id="PF13472">
    <property type="entry name" value="Lipase_GDSL_2"/>
    <property type="match status" value="1"/>
</dbReference>
<accession>A0A502GJB5</accession>
<keyword evidence="3" id="KW-1185">Reference proteome</keyword>
<dbReference type="PANTHER" id="PTHR30383:SF32">
    <property type="entry name" value="SGNH-HYDROLASE"/>
    <property type="match status" value="1"/>
</dbReference>
<dbReference type="AlphaFoldDB" id="A0A502GJB5"/>
<dbReference type="InterPro" id="IPR036514">
    <property type="entry name" value="SGNH_hydro_sf"/>
</dbReference>
<evidence type="ECO:0000313" key="2">
    <source>
        <dbReference type="EMBL" id="TPG61400.1"/>
    </source>
</evidence>
<evidence type="ECO:0000313" key="3">
    <source>
        <dbReference type="Proteomes" id="UP000317078"/>
    </source>
</evidence>
<dbReference type="PANTHER" id="PTHR30383">
    <property type="entry name" value="THIOESTERASE 1/PROTEASE 1/LYSOPHOSPHOLIPASE L1"/>
    <property type="match status" value="1"/>
</dbReference>
<dbReference type="InterPro" id="IPR013830">
    <property type="entry name" value="SGNH_hydro"/>
</dbReference>
<dbReference type="GO" id="GO:0004622">
    <property type="term" value="F:phosphatidylcholine lysophospholipase activity"/>
    <property type="evidence" value="ECO:0007669"/>
    <property type="project" value="TreeGrafter"/>
</dbReference>
<dbReference type="Gene3D" id="3.40.50.1110">
    <property type="entry name" value="SGNH hydrolase"/>
    <property type="match status" value="1"/>
</dbReference>
<gene>
    <name evidence="2" type="ORF">EAH89_00285</name>
</gene>
<protein>
    <submittedName>
        <fullName evidence="2">GDSL family lipase</fullName>
    </submittedName>
</protein>
<dbReference type="OrthoDB" id="9794725at2"/>
<feature type="domain" description="SGNH hydrolase-type esterase" evidence="1">
    <location>
        <begin position="60"/>
        <end position="223"/>
    </location>
</feature>
<organism evidence="2 3">
    <name type="scientific">Muricoccus nepalensis</name>
    <dbReference type="NCBI Taxonomy" id="1854500"/>
    <lineage>
        <taxon>Bacteria</taxon>
        <taxon>Pseudomonadati</taxon>
        <taxon>Pseudomonadota</taxon>
        <taxon>Alphaproteobacteria</taxon>
        <taxon>Acetobacterales</taxon>
        <taxon>Roseomonadaceae</taxon>
        <taxon>Muricoccus</taxon>
    </lineage>
</organism>
<dbReference type="Proteomes" id="UP000317078">
    <property type="component" value="Unassembled WGS sequence"/>
</dbReference>
<name>A0A502GJB5_9PROT</name>
<dbReference type="InterPro" id="IPR051532">
    <property type="entry name" value="Ester_Hydrolysis_Enzymes"/>
</dbReference>
<reference evidence="2 3" key="1">
    <citation type="journal article" date="2019" name="Environ. Microbiol.">
        <title>Species interactions and distinct microbial communities in high Arctic permafrost affected cryosols are associated with the CH4 and CO2 gas fluxes.</title>
        <authorList>
            <person name="Altshuler I."/>
            <person name="Hamel J."/>
            <person name="Turney S."/>
            <person name="Magnuson E."/>
            <person name="Levesque R."/>
            <person name="Greer C."/>
            <person name="Whyte L.G."/>
        </authorList>
    </citation>
    <scope>NUCLEOTIDE SEQUENCE [LARGE SCALE GENOMIC DNA]</scope>
    <source>
        <strain evidence="2 3">S9.3B</strain>
    </source>
</reference>
<dbReference type="EMBL" id="RCZP01000001">
    <property type="protein sequence ID" value="TPG61400.1"/>
    <property type="molecule type" value="Genomic_DNA"/>
</dbReference>
<proteinExistence type="predicted"/>
<evidence type="ECO:0000259" key="1">
    <source>
        <dbReference type="Pfam" id="PF13472"/>
    </source>
</evidence>
<sequence length="238" mass="25671">MAGLAALPAEGAPACAALPPRDPMPREARPERLHYPPSLARVAELSRVAAGGLAGARMIFLGDSITQAWDPATWAAHYAARGAVNFGVMGDFVQGLLWRLQQEGHWPATLRPRLAVLLIGTNNASYNSRPEDTALGIAEVVRFIRRRSPETRVLVLGILPRGAEASDPTRRVNARVNELVARCADGEWVFYADPGPVLLDARGRLAASIAPDRLHLAPEGYARLSAALEPTIRDLLAR</sequence>
<comment type="caution">
    <text evidence="2">The sequence shown here is derived from an EMBL/GenBank/DDBJ whole genome shotgun (WGS) entry which is preliminary data.</text>
</comment>
<dbReference type="SUPFAM" id="SSF52266">
    <property type="entry name" value="SGNH hydrolase"/>
    <property type="match status" value="1"/>
</dbReference>